<dbReference type="Proteomes" id="UP000315395">
    <property type="component" value="Chromosome"/>
</dbReference>
<organism evidence="5 6">
    <name type="scientific">Ornithinimicrobium ciconiae</name>
    <dbReference type="NCBI Taxonomy" id="2594265"/>
    <lineage>
        <taxon>Bacteria</taxon>
        <taxon>Bacillati</taxon>
        <taxon>Actinomycetota</taxon>
        <taxon>Actinomycetes</taxon>
        <taxon>Micrococcales</taxon>
        <taxon>Ornithinimicrobiaceae</taxon>
        <taxon>Ornithinimicrobium</taxon>
    </lineage>
</organism>
<protein>
    <submittedName>
        <fullName evidence="5">5-formyltetrahydrofolate cyclo-ligase</fullName>
    </submittedName>
</protein>
<proteinExistence type="inferred from homology"/>
<keyword evidence="6" id="KW-1185">Reference proteome</keyword>
<dbReference type="InterPro" id="IPR037171">
    <property type="entry name" value="NagB/RpiA_transferase-like"/>
</dbReference>
<evidence type="ECO:0000256" key="1">
    <source>
        <dbReference type="ARBA" id="ARBA00010638"/>
    </source>
</evidence>
<reference evidence="5 6" key="1">
    <citation type="submission" date="2019-07" db="EMBL/GenBank/DDBJ databases">
        <title>complete genome sequencing of Ornithinimicrobium sp. H23M54.</title>
        <authorList>
            <person name="Bae J.-W."/>
            <person name="Lee S.-Y."/>
        </authorList>
    </citation>
    <scope>NUCLEOTIDE SEQUENCE [LARGE SCALE GENOMIC DNA]</scope>
    <source>
        <strain evidence="5 6">H23M54</strain>
    </source>
</reference>
<evidence type="ECO:0000256" key="3">
    <source>
        <dbReference type="ARBA" id="ARBA00022840"/>
    </source>
</evidence>
<dbReference type="GO" id="GO:0030272">
    <property type="term" value="F:5-formyltetrahydrofolate cyclo-ligase activity"/>
    <property type="evidence" value="ECO:0007669"/>
    <property type="project" value="TreeGrafter"/>
</dbReference>
<dbReference type="OrthoDB" id="3242798at2"/>
<dbReference type="InterPro" id="IPR002698">
    <property type="entry name" value="FTHF_cligase"/>
</dbReference>
<dbReference type="AlphaFoldDB" id="A0A516GE78"/>
<accession>A0A516GE78</accession>
<dbReference type="Pfam" id="PF01812">
    <property type="entry name" value="5-FTHF_cyc-lig"/>
    <property type="match status" value="1"/>
</dbReference>
<keyword evidence="3" id="KW-0067">ATP-binding</keyword>
<dbReference type="PANTHER" id="PTHR23407:SF1">
    <property type="entry name" value="5-FORMYLTETRAHYDROFOLATE CYCLO-LIGASE"/>
    <property type="match status" value="1"/>
</dbReference>
<dbReference type="KEGG" id="orz:FNH13_16935"/>
<gene>
    <name evidence="5" type="ORF">FNH13_16935</name>
</gene>
<keyword evidence="2" id="KW-0547">Nucleotide-binding</keyword>
<dbReference type="Gene3D" id="3.40.50.10420">
    <property type="entry name" value="NagB/RpiA/CoA transferase-like"/>
    <property type="match status" value="1"/>
</dbReference>
<dbReference type="PANTHER" id="PTHR23407">
    <property type="entry name" value="ATPASE INHIBITOR/5-FORMYLTETRAHYDROFOLATE CYCLO-LIGASE"/>
    <property type="match status" value="1"/>
</dbReference>
<dbReference type="GO" id="GO:0009396">
    <property type="term" value="P:folic acid-containing compound biosynthetic process"/>
    <property type="evidence" value="ECO:0007669"/>
    <property type="project" value="TreeGrafter"/>
</dbReference>
<comment type="similarity">
    <text evidence="1">Belongs to the 5-formyltetrahydrofolate cyclo-ligase family.</text>
</comment>
<evidence type="ECO:0000256" key="4">
    <source>
        <dbReference type="SAM" id="MobiDB-lite"/>
    </source>
</evidence>
<evidence type="ECO:0000256" key="2">
    <source>
        <dbReference type="ARBA" id="ARBA00022741"/>
    </source>
</evidence>
<dbReference type="GO" id="GO:0005524">
    <property type="term" value="F:ATP binding"/>
    <property type="evidence" value="ECO:0007669"/>
    <property type="project" value="UniProtKB-KW"/>
</dbReference>
<feature type="region of interest" description="Disordered" evidence="4">
    <location>
        <begin position="1"/>
        <end position="20"/>
    </location>
</feature>
<name>A0A516GE78_9MICO</name>
<dbReference type="InterPro" id="IPR024185">
    <property type="entry name" value="FTHF_cligase-like_sf"/>
</dbReference>
<evidence type="ECO:0000313" key="6">
    <source>
        <dbReference type="Proteomes" id="UP000315395"/>
    </source>
</evidence>
<dbReference type="EMBL" id="CP041616">
    <property type="protein sequence ID" value="QDO89811.1"/>
    <property type="molecule type" value="Genomic_DNA"/>
</dbReference>
<dbReference type="GO" id="GO:0035999">
    <property type="term" value="P:tetrahydrofolate interconversion"/>
    <property type="evidence" value="ECO:0007669"/>
    <property type="project" value="TreeGrafter"/>
</dbReference>
<sequence>MGSLMLPKTSHGRPGSSVGHNAAMDAVRTAKAQSRTQVRARRAEIVAGQGPSGRAEQAQDLATAFLTWVREYAVGHGRRDLSGLTVTAFRPLPTEPPVGVLVRSALAAGMRVLLPLTVRGRPNLDWVLATESTGDGVAADVMGGVTPTGAELGPEALRNVDIALIPGLAVDRAGHRLGQGGGYYDRALPLVRPGVPVIVALHDHEAPTSAGGALIPSEAHDIRVDGVLTTAGVRLLRHGPSG</sequence>
<dbReference type="SUPFAM" id="SSF100950">
    <property type="entry name" value="NagB/RpiA/CoA transferase-like"/>
    <property type="match status" value="1"/>
</dbReference>
<keyword evidence="5" id="KW-0436">Ligase</keyword>
<evidence type="ECO:0000313" key="5">
    <source>
        <dbReference type="EMBL" id="QDO89811.1"/>
    </source>
</evidence>